<feature type="domain" description="VOC" evidence="1">
    <location>
        <begin position="9"/>
        <end position="130"/>
    </location>
</feature>
<dbReference type="InterPro" id="IPR029068">
    <property type="entry name" value="Glyas_Bleomycin-R_OHBP_Dase"/>
</dbReference>
<dbReference type="Pfam" id="PF00903">
    <property type="entry name" value="Glyoxalase"/>
    <property type="match status" value="1"/>
</dbReference>
<dbReference type="PROSITE" id="PS51819">
    <property type="entry name" value="VOC"/>
    <property type="match status" value="1"/>
</dbReference>
<evidence type="ECO:0000313" key="2">
    <source>
        <dbReference type="EMBL" id="MET1255912.1"/>
    </source>
</evidence>
<dbReference type="Proteomes" id="UP001548189">
    <property type="component" value="Unassembled WGS sequence"/>
</dbReference>
<dbReference type="RefSeq" id="WP_353896497.1">
    <property type="nucleotide sequence ID" value="NZ_JBEVCJ010000014.1"/>
</dbReference>
<protein>
    <submittedName>
        <fullName evidence="2">VOC family protein</fullName>
    </submittedName>
</protein>
<organism evidence="2 3">
    <name type="scientific">Aliikangiella maris</name>
    <dbReference type="NCBI Taxonomy" id="3162458"/>
    <lineage>
        <taxon>Bacteria</taxon>
        <taxon>Pseudomonadati</taxon>
        <taxon>Pseudomonadota</taxon>
        <taxon>Gammaproteobacteria</taxon>
        <taxon>Oceanospirillales</taxon>
        <taxon>Pleioneaceae</taxon>
        <taxon>Aliikangiella</taxon>
    </lineage>
</organism>
<evidence type="ECO:0000313" key="3">
    <source>
        <dbReference type="Proteomes" id="UP001548189"/>
    </source>
</evidence>
<keyword evidence="3" id="KW-1185">Reference proteome</keyword>
<sequence>MKLTEEIKLLSHSMLGTNDIDRAKNFYEQIFSLIQGSQLYRSERMVFWEFEQSEGKFAIAKPFDDKPATAGNGTMVALKLKSPELVSQVYAKAIEIGATCEGGPGKRGDGEFFAAYFRDLDQNKIAIFCQ</sequence>
<reference evidence="2 3" key="1">
    <citation type="submission" date="2024-06" db="EMBL/GenBank/DDBJ databases">
        <authorList>
            <person name="Li F."/>
        </authorList>
    </citation>
    <scope>NUCLEOTIDE SEQUENCE [LARGE SCALE GENOMIC DNA]</scope>
    <source>
        <strain evidence="2 3">GXAS 311</strain>
    </source>
</reference>
<name>A0ABV2BVD8_9GAMM</name>
<dbReference type="InterPro" id="IPR004360">
    <property type="entry name" value="Glyas_Fos-R_dOase_dom"/>
</dbReference>
<evidence type="ECO:0000259" key="1">
    <source>
        <dbReference type="PROSITE" id="PS51819"/>
    </source>
</evidence>
<accession>A0ABV2BVD8</accession>
<dbReference type="EMBL" id="JBEVCJ010000014">
    <property type="protein sequence ID" value="MET1255912.1"/>
    <property type="molecule type" value="Genomic_DNA"/>
</dbReference>
<dbReference type="CDD" id="cd07262">
    <property type="entry name" value="VOC_like"/>
    <property type="match status" value="1"/>
</dbReference>
<dbReference type="Gene3D" id="3.10.180.10">
    <property type="entry name" value="2,3-Dihydroxybiphenyl 1,2-Dioxygenase, domain 1"/>
    <property type="match status" value="1"/>
</dbReference>
<dbReference type="SUPFAM" id="SSF54593">
    <property type="entry name" value="Glyoxalase/Bleomycin resistance protein/Dihydroxybiphenyl dioxygenase"/>
    <property type="match status" value="1"/>
</dbReference>
<dbReference type="InterPro" id="IPR037523">
    <property type="entry name" value="VOC_core"/>
</dbReference>
<proteinExistence type="predicted"/>
<comment type="caution">
    <text evidence="2">The sequence shown here is derived from an EMBL/GenBank/DDBJ whole genome shotgun (WGS) entry which is preliminary data.</text>
</comment>
<dbReference type="PANTHER" id="PTHR35006:SF1">
    <property type="entry name" value="BLL2941 PROTEIN"/>
    <property type="match status" value="1"/>
</dbReference>
<dbReference type="PANTHER" id="PTHR35006">
    <property type="entry name" value="GLYOXALASE FAMILY PROTEIN (AFU_ORTHOLOGUE AFUA_5G14830)"/>
    <property type="match status" value="1"/>
</dbReference>
<gene>
    <name evidence="2" type="ORF">ABVT43_12300</name>
</gene>